<dbReference type="RefSeq" id="WP_212193409.1">
    <property type="nucleotide sequence ID" value="NZ_JAGTAR010000080.1"/>
</dbReference>
<dbReference type="AlphaFoldDB" id="A0A941F7S8"/>
<accession>A0A941F7S8</accession>
<feature type="compositionally biased region" description="Low complexity" evidence="1">
    <location>
        <begin position="69"/>
        <end position="87"/>
    </location>
</feature>
<name>A0A941F7S8_9BACT</name>
<protein>
    <submittedName>
        <fullName evidence="2">Uncharacterized protein</fullName>
    </submittedName>
</protein>
<evidence type="ECO:0000256" key="1">
    <source>
        <dbReference type="SAM" id="MobiDB-lite"/>
    </source>
</evidence>
<dbReference type="EMBL" id="JAGTAR010000080">
    <property type="protein sequence ID" value="MBR8538386.1"/>
    <property type="molecule type" value="Genomic_DNA"/>
</dbReference>
<dbReference type="Proteomes" id="UP000679220">
    <property type="component" value="Unassembled WGS sequence"/>
</dbReference>
<evidence type="ECO:0000313" key="3">
    <source>
        <dbReference type="Proteomes" id="UP000679220"/>
    </source>
</evidence>
<sequence>MKLTIKNYKEATKNIDFKKLPEAAQEAHKEFDSFADFYNEDKDIKEMLDNHFKIVEPYLKGSEKKSPASKKPQAKKPSTSSQKSTKNVTKKQTSKQSPKKKTAAPRQAQRKPIEVDLMPLEIKVIKRYLNFHNKKVTERQVSLLYKVIQKAATEKTIRKTSKYASEIKSISNDLIKTYKDMNGTCKFEVPDSLYTKLKKIVDDYGVTPAVALIKRFINLYGNITKAKAQRLLTTVTNSLKNGKVNKSDKEFEQVKNVQKHLHDYLESDKLLVTNVQLKGLQGIAGLGK</sequence>
<evidence type="ECO:0000313" key="2">
    <source>
        <dbReference type="EMBL" id="MBR8538386.1"/>
    </source>
</evidence>
<feature type="compositionally biased region" description="Basic residues" evidence="1">
    <location>
        <begin position="88"/>
        <end position="103"/>
    </location>
</feature>
<comment type="caution">
    <text evidence="2">The sequence shown here is derived from an EMBL/GenBank/DDBJ whole genome shotgun (WGS) entry which is preliminary data.</text>
</comment>
<gene>
    <name evidence="2" type="ORF">KDU71_22640</name>
</gene>
<reference evidence="2" key="1">
    <citation type="journal article" date="2018" name="Int. J. Syst. Evol. Microbiol.">
        <title>Carboxylicivirga sediminis sp. nov., isolated from coastal sediment.</title>
        <authorList>
            <person name="Wang F.Q."/>
            <person name="Ren L.H."/>
            <person name="Zou R.J."/>
            <person name="Sun Y.Z."/>
            <person name="Liu X.J."/>
            <person name="Jiang F."/>
            <person name="Liu L.J."/>
        </authorList>
    </citation>
    <scope>NUCLEOTIDE SEQUENCE</scope>
    <source>
        <strain evidence="2">JR1</strain>
    </source>
</reference>
<proteinExistence type="predicted"/>
<feature type="region of interest" description="Disordered" evidence="1">
    <location>
        <begin position="59"/>
        <end position="112"/>
    </location>
</feature>
<organism evidence="2 3">
    <name type="scientific">Carboxylicivirga sediminis</name>
    <dbReference type="NCBI Taxonomy" id="2006564"/>
    <lineage>
        <taxon>Bacteria</taxon>
        <taxon>Pseudomonadati</taxon>
        <taxon>Bacteroidota</taxon>
        <taxon>Bacteroidia</taxon>
        <taxon>Marinilabiliales</taxon>
        <taxon>Marinilabiliaceae</taxon>
        <taxon>Carboxylicivirga</taxon>
    </lineage>
</organism>
<keyword evidence="3" id="KW-1185">Reference proteome</keyword>
<reference evidence="2" key="2">
    <citation type="submission" date="2021-04" db="EMBL/GenBank/DDBJ databases">
        <authorList>
            <person name="Zhang T."/>
            <person name="Zhang Y."/>
            <person name="Lu D."/>
            <person name="Zuo D."/>
            <person name="Du Z."/>
        </authorList>
    </citation>
    <scope>NUCLEOTIDE SEQUENCE</scope>
    <source>
        <strain evidence="2">JR1</strain>
    </source>
</reference>